<feature type="region of interest" description="Disordered" evidence="1">
    <location>
        <begin position="151"/>
        <end position="179"/>
    </location>
</feature>
<dbReference type="Proteomes" id="UP001500483">
    <property type="component" value="Unassembled WGS sequence"/>
</dbReference>
<protein>
    <submittedName>
        <fullName evidence="3">Uncharacterized protein</fullName>
    </submittedName>
</protein>
<organism evidence="3 4">
    <name type="scientific">Saccharopolyspora gregorii</name>
    <dbReference type="NCBI Taxonomy" id="33914"/>
    <lineage>
        <taxon>Bacteria</taxon>
        <taxon>Bacillati</taxon>
        <taxon>Actinomycetota</taxon>
        <taxon>Actinomycetes</taxon>
        <taxon>Pseudonocardiales</taxon>
        <taxon>Pseudonocardiaceae</taxon>
        <taxon>Saccharopolyspora</taxon>
    </lineage>
</organism>
<evidence type="ECO:0000313" key="4">
    <source>
        <dbReference type="Proteomes" id="UP001500483"/>
    </source>
</evidence>
<evidence type="ECO:0000256" key="1">
    <source>
        <dbReference type="SAM" id="MobiDB-lite"/>
    </source>
</evidence>
<dbReference type="EMBL" id="BAAAYK010000038">
    <property type="protein sequence ID" value="GAA3357010.1"/>
    <property type="molecule type" value="Genomic_DNA"/>
</dbReference>
<accession>A0ABP6RQT0</accession>
<feature type="region of interest" description="Disordered" evidence="1">
    <location>
        <begin position="191"/>
        <end position="225"/>
    </location>
</feature>
<reference evidence="4" key="1">
    <citation type="journal article" date="2019" name="Int. J. Syst. Evol. Microbiol.">
        <title>The Global Catalogue of Microorganisms (GCM) 10K type strain sequencing project: providing services to taxonomists for standard genome sequencing and annotation.</title>
        <authorList>
            <consortium name="The Broad Institute Genomics Platform"/>
            <consortium name="The Broad Institute Genome Sequencing Center for Infectious Disease"/>
            <person name="Wu L."/>
            <person name="Ma J."/>
        </authorList>
    </citation>
    <scope>NUCLEOTIDE SEQUENCE [LARGE SCALE GENOMIC DNA]</scope>
    <source>
        <strain evidence="4">JCM 9687</strain>
    </source>
</reference>
<sequence>MGGFRAGGPRTPAGVAGAVLLPRVRGAGPAVRSRLLRTGFPLPRAGLLVRARRVLAGLLGPAGVGVTGLGLPRVGKPRLGLGLLRLAGLSLAGLGLAGLGLAGLGLAGLGVARLRLTRLGVARLGVTRLGLPRLRRPALLLRAALAGPALARSPGTAPGNRQTRVGPLTGTGRGTGVPLRRPTALMGRAVGAAHPVPPGKLKVPARRATPDAPHPRIQSQRAIAP</sequence>
<keyword evidence="2" id="KW-1133">Transmembrane helix</keyword>
<evidence type="ECO:0000256" key="2">
    <source>
        <dbReference type="SAM" id="Phobius"/>
    </source>
</evidence>
<proteinExistence type="predicted"/>
<keyword evidence="2" id="KW-0812">Transmembrane</keyword>
<keyword evidence="4" id="KW-1185">Reference proteome</keyword>
<gene>
    <name evidence="3" type="ORF">GCM10020366_23310</name>
</gene>
<comment type="caution">
    <text evidence="3">The sequence shown here is derived from an EMBL/GenBank/DDBJ whole genome shotgun (WGS) entry which is preliminary data.</text>
</comment>
<evidence type="ECO:0000313" key="3">
    <source>
        <dbReference type="EMBL" id="GAA3357010.1"/>
    </source>
</evidence>
<feature type="transmembrane region" description="Helical" evidence="2">
    <location>
        <begin position="91"/>
        <end position="114"/>
    </location>
</feature>
<feature type="transmembrane region" description="Helical" evidence="2">
    <location>
        <begin position="54"/>
        <end position="71"/>
    </location>
</feature>
<name>A0ABP6RQT0_9PSEU</name>
<keyword evidence="2" id="KW-0472">Membrane</keyword>